<gene>
    <name evidence="2" type="ORF">HHJ67_04425</name>
    <name evidence="3" type="ORF">NCTC11820_00810</name>
    <name evidence="4" type="ORF">NCTC11820_02174</name>
    <name evidence="5" type="ORF">NCTC11820_02179</name>
</gene>
<evidence type="ECO:0000313" key="7">
    <source>
        <dbReference type="Proteomes" id="UP000553981"/>
    </source>
</evidence>
<evidence type="ECO:0000313" key="4">
    <source>
        <dbReference type="EMBL" id="SQC02286.1"/>
    </source>
</evidence>
<evidence type="ECO:0000313" key="2">
    <source>
        <dbReference type="EMBL" id="NMW86996.1"/>
    </source>
</evidence>
<organism evidence="5 6">
    <name type="scientific">Mobiluncus curtisii</name>
    <dbReference type="NCBI Taxonomy" id="2051"/>
    <lineage>
        <taxon>Bacteria</taxon>
        <taxon>Bacillati</taxon>
        <taxon>Actinomycetota</taxon>
        <taxon>Actinomycetes</taxon>
        <taxon>Actinomycetales</taxon>
        <taxon>Actinomycetaceae</taxon>
        <taxon>Mobiluncus</taxon>
    </lineage>
</organism>
<protein>
    <submittedName>
        <fullName evidence="2">DUF4193 domain-containing protein</fullName>
    </submittedName>
</protein>
<evidence type="ECO:0000313" key="5">
    <source>
        <dbReference type="EMBL" id="SQC02291.1"/>
    </source>
</evidence>
<dbReference type="EMBL" id="UASJ01000014">
    <property type="protein sequence ID" value="SQC02291.1"/>
    <property type="molecule type" value="Genomic_DNA"/>
</dbReference>
<accession>A0A2X3BN33</accession>
<dbReference type="Pfam" id="PF13834">
    <property type="entry name" value="DUF4193"/>
    <property type="match status" value="1"/>
</dbReference>
<proteinExistence type="predicted"/>
<reference evidence="2 7" key="2">
    <citation type="submission" date="2020-04" db="EMBL/GenBank/DDBJ databases">
        <title>Antimicrobial susceptibility and clonality of vaginal-derived multi-drug resistant Mobiluncus isolates in China.</title>
        <authorList>
            <person name="Zhang X."/>
        </authorList>
    </citation>
    <scope>NUCLEOTIDE SEQUENCE [LARGE SCALE GENOMIC DNA]</scope>
    <source>
        <strain evidence="2 7">19</strain>
    </source>
</reference>
<dbReference type="OMA" id="CYLVHHR"/>
<evidence type="ECO:0000313" key="3">
    <source>
        <dbReference type="EMBL" id="SQB64466.1"/>
    </source>
</evidence>
<feature type="compositionally biased region" description="Basic and acidic residues" evidence="1">
    <location>
        <begin position="21"/>
        <end position="31"/>
    </location>
</feature>
<feature type="compositionally biased region" description="Acidic residues" evidence="1">
    <location>
        <begin position="33"/>
        <end position="44"/>
    </location>
</feature>
<dbReference type="EMBL" id="UASJ01000001">
    <property type="protein sequence ID" value="SQB64466.1"/>
    <property type="molecule type" value="Genomic_DNA"/>
</dbReference>
<evidence type="ECO:0000313" key="6">
    <source>
        <dbReference type="Proteomes" id="UP000250245"/>
    </source>
</evidence>
<feature type="region of interest" description="Disordered" evidence="1">
    <location>
        <begin position="1"/>
        <end position="55"/>
    </location>
</feature>
<dbReference type="EMBL" id="UASJ01000014">
    <property type="protein sequence ID" value="SQC02286.1"/>
    <property type="molecule type" value="Genomic_DNA"/>
</dbReference>
<dbReference type="Proteomes" id="UP000553981">
    <property type="component" value="Unassembled WGS sequence"/>
</dbReference>
<dbReference type="AlphaFoldDB" id="A0A2X3BN33"/>
<dbReference type="EMBL" id="JABCUI010000001">
    <property type="protein sequence ID" value="NMW86996.1"/>
    <property type="molecule type" value="Genomic_DNA"/>
</dbReference>
<dbReference type="GeneID" id="55565881"/>
<name>A0A2X3BN33_9ACTO</name>
<feature type="compositionally biased region" description="Basic and acidic residues" evidence="1">
    <location>
        <begin position="1"/>
        <end position="13"/>
    </location>
</feature>
<dbReference type="RefSeq" id="WP_004006715.1">
    <property type="nucleotide sequence ID" value="NZ_CAMUDJ010000005.1"/>
</dbReference>
<dbReference type="Proteomes" id="UP000250245">
    <property type="component" value="Unassembled WGS sequence"/>
</dbReference>
<dbReference type="InterPro" id="IPR025242">
    <property type="entry name" value="DUF4193"/>
</dbReference>
<sequence length="101" mass="11161">MATDYDAPRKRDEENPEESIEELKTQRKNSEDASVDEDENEAADSFELPGADLSNEELSVRVVPKQDDEFVCSQCFIVHHASQLAGEENGQPVCMDCAGVA</sequence>
<evidence type="ECO:0000256" key="1">
    <source>
        <dbReference type="SAM" id="MobiDB-lite"/>
    </source>
</evidence>
<reference evidence="5 6" key="1">
    <citation type="submission" date="2018-06" db="EMBL/GenBank/DDBJ databases">
        <authorList>
            <consortium name="Pathogen Informatics"/>
            <person name="Doyle S."/>
        </authorList>
    </citation>
    <scope>NUCLEOTIDE SEQUENCE [LARGE SCALE GENOMIC DNA]</scope>
    <source>
        <strain evidence="5 6">NCTC11820</strain>
    </source>
</reference>